<organism evidence="1 2">
    <name type="scientific">Peronospora destructor</name>
    <dbReference type="NCBI Taxonomy" id="86335"/>
    <lineage>
        <taxon>Eukaryota</taxon>
        <taxon>Sar</taxon>
        <taxon>Stramenopiles</taxon>
        <taxon>Oomycota</taxon>
        <taxon>Peronosporomycetes</taxon>
        <taxon>Peronosporales</taxon>
        <taxon>Peronosporaceae</taxon>
        <taxon>Peronospora</taxon>
    </lineage>
</organism>
<reference evidence="1" key="1">
    <citation type="submission" date="2022-12" db="EMBL/GenBank/DDBJ databases">
        <authorList>
            <person name="Webb A."/>
        </authorList>
    </citation>
    <scope>NUCLEOTIDE SEQUENCE</scope>
    <source>
        <strain evidence="1">Pd1</strain>
    </source>
</reference>
<dbReference type="EMBL" id="CANTFM010000841">
    <property type="protein sequence ID" value="CAI5730768.1"/>
    <property type="molecule type" value="Genomic_DNA"/>
</dbReference>
<sequence>MDSRYVPSIEQFTEGCVSTLRRRYIRSKRSDMEKYDFPVTVSSRIICSENEGVLKTIAFASKTKTLGRARCKQHNVENCASFPVTTLVLQSPKELIKFNSLVRNCHDEVDSVATFLNVGFESSSIYALLCLLRKGRWKPEEDSYTMGLLRLIENGTILLHLGQSIRGYIGNCKMFCFVKLINPRLAEEEKVDMSVLEALVAVRKHLNDSSLRDLVNTHA</sequence>
<proteinExistence type="predicted"/>
<evidence type="ECO:0000313" key="1">
    <source>
        <dbReference type="EMBL" id="CAI5730768.1"/>
    </source>
</evidence>
<name>A0AAV0U324_9STRA</name>
<gene>
    <name evidence="1" type="ORF">PDE001_LOCUS4607</name>
</gene>
<evidence type="ECO:0000313" key="2">
    <source>
        <dbReference type="Proteomes" id="UP001162029"/>
    </source>
</evidence>
<protein>
    <submittedName>
        <fullName evidence="1">Uncharacterized protein</fullName>
    </submittedName>
</protein>
<keyword evidence="2" id="KW-1185">Reference proteome</keyword>
<dbReference type="Proteomes" id="UP001162029">
    <property type="component" value="Unassembled WGS sequence"/>
</dbReference>
<accession>A0AAV0U324</accession>
<dbReference type="AlphaFoldDB" id="A0AAV0U324"/>
<comment type="caution">
    <text evidence="1">The sequence shown here is derived from an EMBL/GenBank/DDBJ whole genome shotgun (WGS) entry which is preliminary data.</text>
</comment>